<keyword evidence="2" id="KW-1185">Reference proteome</keyword>
<evidence type="ECO:0000313" key="1">
    <source>
        <dbReference type="EMBL" id="MDD1782450.1"/>
    </source>
</evidence>
<evidence type="ECO:0008006" key="3">
    <source>
        <dbReference type="Google" id="ProtNLM"/>
    </source>
</evidence>
<dbReference type="RefSeq" id="WP_274143087.1">
    <property type="nucleotide sequence ID" value="NZ_JAJUBB010000010.1"/>
</dbReference>
<reference evidence="1" key="1">
    <citation type="submission" date="2021-12" db="EMBL/GenBank/DDBJ databases">
        <title>Enterovibrio ZSDZ35 sp. nov. and Enterovibrio ZSDZ42 sp. nov., isolated from coastal seawater in Qingdao.</title>
        <authorList>
            <person name="Zhang P."/>
        </authorList>
    </citation>
    <scope>NUCLEOTIDE SEQUENCE</scope>
    <source>
        <strain evidence="1">ZSDZ35</strain>
    </source>
</reference>
<comment type="caution">
    <text evidence="1">The sequence shown here is derived from an EMBL/GenBank/DDBJ whole genome shotgun (WGS) entry which is preliminary data.</text>
</comment>
<name>A0ABT5QN88_9GAMM</name>
<accession>A0ABT5QN88</accession>
<dbReference type="Proteomes" id="UP001149821">
    <property type="component" value="Unassembled WGS sequence"/>
</dbReference>
<organism evidence="1 2">
    <name type="scientific">Enterovibrio qingdaonensis</name>
    <dbReference type="NCBI Taxonomy" id="2899818"/>
    <lineage>
        <taxon>Bacteria</taxon>
        <taxon>Pseudomonadati</taxon>
        <taxon>Pseudomonadota</taxon>
        <taxon>Gammaproteobacteria</taxon>
        <taxon>Vibrionales</taxon>
        <taxon>Vibrionaceae</taxon>
        <taxon>Enterovibrio</taxon>
    </lineage>
</organism>
<proteinExistence type="predicted"/>
<dbReference type="EMBL" id="JAJUBB010000010">
    <property type="protein sequence ID" value="MDD1782450.1"/>
    <property type="molecule type" value="Genomic_DNA"/>
</dbReference>
<gene>
    <name evidence="1" type="ORF">LRP49_14860</name>
</gene>
<evidence type="ECO:0000313" key="2">
    <source>
        <dbReference type="Proteomes" id="UP001149821"/>
    </source>
</evidence>
<protein>
    <recommendedName>
        <fullName evidence="3">Capsule polysaccharide biosynthesis protein</fullName>
    </recommendedName>
</protein>
<sequence>MRLLKESLKILSEVDEFNLSYLYGNHTSTLNYLVKNEKSKFLFRILNYIYFIARRLKLKKNNNIRCDTLIYAGTTNQLNSVIGVYRELIKLERKPFLLVEPNLIKLCKDYNVNFGVVGFPTKVTMNSLGLNLVRSRYILGKKSNITGFWNCFDFFLKSHFYLNYFEELLSNGCIDNILTSNDHNVSNRAFLMVAKKHSIKTMYVQHASVSTYFPELEFDYAFLDGYHSLMIYESISNRKSTHKTTVFLTGQKKLLPRIQNKPNILSVGLALNNLDNIHLVKKIIDDCISKNIFVRVRLHPSQFYNYRRFIERIYGGSALVCITNPSTESIHDFFSSVSFVIASNTGIHLEAALLGIFSCYFNLSNSCDYNDYYGFVKNGLCPSVGSVSEALILFKSKNMNGDEKKLAIRNYSSTFSTSWQGYESELLAILVVMVSCDDYDASKIMNYIDLYSYPTYDLKER</sequence>